<dbReference type="SUPFAM" id="SSF50891">
    <property type="entry name" value="Cyclophilin-like"/>
    <property type="match status" value="1"/>
</dbReference>
<evidence type="ECO:0000313" key="3">
    <source>
        <dbReference type="Proteomes" id="UP000092627"/>
    </source>
</evidence>
<evidence type="ECO:0000259" key="1">
    <source>
        <dbReference type="Pfam" id="PF18050"/>
    </source>
</evidence>
<keyword evidence="3" id="KW-1185">Reference proteome</keyword>
<dbReference type="InterPro" id="IPR041183">
    <property type="entry name" value="Cyclophilin-like"/>
</dbReference>
<dbReference type="AlphaFoldDB" id="A0A1A8T836"/>
<accession>A0A1A8T836</accession>
<protein>
    <recommendedName>
        <fullName evidence="1">Cyclophilin-like domain-containing protein</fullName>
    </recommendedName>
</protein>
<dbReference type="EMBL" id="FLOC01000003">
    <property type="protein sequence ID" value="SBS27634.1"/>
    <property type="molecule type" value="Genomic_DNA"/>
</dbReference>
<organism evidence="2 3">
    <name type="scientific">Marinomonas aquimarina</name>
    <dbReference type="NCBI Taxonomy" id="295068"/>
    <lineage>
        <taxon>Bacteria</taxon>
        <taxon>Pseudomonadati</taxon>
        <taxon>Pseudomonadota</taxon>
        <taxon>Gammaproteobacteria</taxon>
        <taxon>Oceanospirillales</taxon>
        <taxon>Oceanospirillaceae</taxon>
        <taxon>Marinomonas</taxon>
    </lineage>
</organism>
<dbReference type="RefSeq" id="WP_067207105.1">
    <property type="nucleotide sequence ID" value="NZ_FLOC01000003.1"/>
</dbReference>
<dbReference type="InterPro" id="IPR029000">
    <property type="entry name" value="Cyclophilin-like_dom_sf"/>
</dbReference>
<dbReference type="Gene3D" id="2.40.100.20">
    <property type="match status" value="1"/>
</dbReference>
<evidence type="ECO:0000313" key="2">
    <source>
        <dbReference type="EMBL" id="SBS27634.1"/>
    </source>
</evidence>
<sequence>MKILIDVADTTIAATLKGDSAAAKDFYNLLPLELTLTDYASIEKVSDLPKKLSTNGEPSGTSAKAGDLTYYAPWGNLAYFIKDFKHASGLVKLGTLDEGQELLRKSGPVPVTIRQA</sequence>
<dbReference type="Proteomes" id="UP000092627">
    <property type="component" value="Unassembled WGS sequence"/>
</dbReference>
<feature type="domain" description="Cyclophilin-like" evidence="1">
    <location>
        <begin position="5"/>
        <end position="114"/>
    </location>
</feature>
<gene>
    <name evidence="2" type="ORF">MAQ5080_00874</name>
</gene>
<dbReference type="Pfam" id="PF18050">
    <property type="entry name" value="Cyclophil_like2"/>
    <property type="match status" value="1"/>
</dbReference>
<dbReference type="OrthoDB" id="5298378at2"/>
<reference evidence="2 3" key="1">
    <citation type="submission" date="2016-06" db="EMBL/GenBank/DDBJ databases">
        <authorList>
            <person name="Kjaerup R.B."/>
            <person name="Dalgaard T.S."/>
            <person name="Juul-Madsen H.R."/>
        </authorList>
    </citation>
    <scope>NUCLEOTIDE SEQUENCE [LARGE SCALE GENOMIC DNA]</scope>
    <source>
        <strain evidence="2 3">CECT 5080</strain>
    </source>
</reference>
<name>A0A1A8T836_9GAMM</name>
<dbReference type="STRING" id="295068.MAQ5080_00874"/>
<proteinExistence type="predicted"/>